<sequence length="82" mass="9347">MHDVGLWASTFNCLATDSASHILIKMVLLSAQHLEILLWTASIFITFLLTKRTPIPPRRTVGIFLCQNSEVRPIKQARDWTI</sequence>
<evidence type="ECO:0000313" key="2">
    <source>
        <dbReference type="EMBL" id="KAF5192589.1"/>
    </source>
</evidence>
<evidence type="ECO:0000313" key="3">
    <source>
        <dbReference type="Proteomes" id="UP000554482"/>
    </source>
</evidence>
<organism evidence="2 3">
    <name type="scientific">Thalictrum thalictroides</name>
    <name type="common">Rue-anemone</name>
    <name type="synonym">Anemone thalictroides</name>
    <dbReference type="NCBI Taxonomy" id="46969"/>
    <lineage>
        <taxon>Eukaryota</taxon>
        <taxon>Viridiplantae</taxon>
        <taxon>Streptophyta</taxon>
        <taxon>Embryophyta</taxon>
        <taxon>Tracheophyta</taxon>
        <taxon>Spermatophyta</taxon>
        <taxon>Magnoliopsida</taxon>
        <taxon>Ranunculales</taxon>
        <taxon>Ranunculaceae</taxon>
        <taxon>Thalictroideae</taxon>
        <taxon>Thalictrum</taxon>
    </lineage>
</organism>
<protein>
    <submittedName>
        <fullName evidence="2">Uncharacterized protein</fullName>
    </submittedName>
</protein>
<accession>A0A7J6W5D9</accession>
<reference evidence="2 3" key="1">
    <citation type="submission" date="2020-06" db="EMBL/GenBank/DDBJ databases">
        <title>Transcriptomic and genomic resources for Thalictrum thalictroides and T. hernandezii: Facilitating candidate gene discovery in an emerging model plant lineage.</title>
        <authorList>
            <person name="Arias T."/>
            <person name="Riano-Pachon D.M."/>
            <person name="Di Stilio V.S."/>
        </authorList>
    </citation>
    <scope>NUCLEOTIDE SEQUENCE [LARGE SCALE GENOMIC DNA]</scope>
    <source>
        <strain evidence="3">cv. WT478/WT964</strain>
        <tissue evidence="2">Leaves</tissue>
    </source>
</reference>
<proteinExistence type="predicted"/>
<gene>
    <name evidence="2" type="ORF">FRX31_017823</name>
</gene>
<dbReference type="EMBL" id="JABWDY010021163">
    <property type="protein sequence ID" value="KAF5192589.1"/>
    <property type="molecule type" value="Genomic_DNA"/>
</dbReference>
<dbReference type="Proteomes" id="UP000554482">
    <property type="component" value="Unassembled WGS sequence"/>
</dbReference>
<evidence type="ECO:0000256" key="1">
    <source>
        <dbReference type="SAM" id="Phobius"/>
    </source>
</evidence>
<keyword evidence="3" id="KW-1185">Reference proteome</keyword>
<feature type="transmembrane region" description="Helical" evidence="1">
    <location>
        <begin position="31"/>
        <end position="49"/>
    </location>
</feature>
<name>A0A7J6W5D9_THATH</name>
<dbReference type="AlphaFoldDB" id="A0A7J6W5D9"/>
<comment type="caution">
    <text evidence="2">The sequence shown here is derived from an EMBL/GenBank/DDBJ whole genome shotgun (WGS) entry which is preliminary data.</text>
</comment>
<keyword evidence="1" id="KW-1133">Transmembrane helix</keyword>
<keyword evidence="1" id="KW-0812">Transmembrane</keyword>
<keyword evidence="1" id="KW-0472">Membrane</keyword>